<evidence type="ECO:0000313" key="3">
    <source>
        <dbReference type="Proteomes" id="UP000825679"/>
    </source>
</evidence>
<dbReference type="Pfam" id="PF09836">
    <property type="entry name" value="DUF2063"/>
    <property type="match status" value="1"/>
</dbReference>
<protein>
    <submittedName>
        <fullName evidence="2">DNA-binding domain-containing protein</fullName>
    </submittedName>
</protein>
<dbReference type="GO" id="GO:0003677">
    <property type="term" value="F:DNA binding"/>
    <property type="evidence" value="ECO:0007669"/>
    <property type="project" value="UniProtKB-KW"/>
</dbReference>
<keyword evidence="2" id="KW-0238">DNA-binding</keyword>
<gene>
    <name evidence="2" type="ORF">K4H28_07035</name>
</gene>
<sequence>MSKYKDIFTDFARALDNESHAIECISDTTKSNFSIYRNNIQINRINALRIAYPSIDSLLGTEFFDAMSLIYVQQSPASHANLHEEGADFPQFIAHFTPAADYFYLADVARLDWAIHCAHYAPDVAVHGPERIAQYANQLETLKFEFHPAMAQIESPHPIATIFEMHHGGKAPDDLNKSECVLVWRDQYAKISASEYHFFAALQAKQTLADALDAVAEFDPEFNPANAMSLMLQHGLIRNIIHA</sequence>
<name>A0ABX8Z9A2_9NEIS</name>
<evidence type="ECO:0000259" key="1">
    <source>
        <dbReference type="Pfam" id="PF09836"/>
    </source>
</evidence>
<dbReference type="Proteomes" id="UP000825679">
    <property type="component" value="Chromosome"/>
</dbReference>
<dbReference type="InterPro" id="IPR044922">
    <property type="entry name" value="DUF2063_N_sf"/>
</dbReference>
<dbReference type="RefSeq" id="WP_221007662.1">
    <property type="nucleotide sequence ID" value="NZ_CP081150.1"/>
</dbReference>
<proteinExistence type="predicted"/>
<reference evidence="2 3" key="1">
    <citation type="submission" date="2021-08" db="EMBL/GenBank/DDBJ databases">
        <title>complete genome sequencing of Deefgea sp. D25.</title>
        <authorList>
            <person name="Bae J.-W."/>
            <person name="Gim D.-H."/>
        </authorList>
    </citation>
    <scope>NUCLEOTIDE SEQUENCE [LARGE SCALE GENOMIC DNA]</scope>
    <source>
        <strain evidence="2 3">D25</strain>
    </source>
</reference>
<dbReference type="InterPro" id="IPR018640">
    <property type="entry name" value="DUF2063"/>
</dbReference>
<organism evidence="2 3">
    <name type="scientific">Deefgea tanakiae</name>
    <dbReference type="NCBI Taxonomy" id="2865840"/>
    <lineage>
        <taxon>Bacteria</taxon>
        <taxon>Pseudomonadati</taxon>
        <taxon>Pseudomonadota</taxon>
        <taxon>Betaproteobacteria</taxon>
        <taxon>Neisseriales</taxon>
        <taxon>Chitinibacteraceae</taxon>
        <taxon>Deefgea</taxon>
    </lineage>
</organism>
<dbReference type="Gene3D" id="1.10.150.690">
    <property type="entry name" value="DUF2063"/>
    <property type="match status" value="1"/>
</dbReference>
<keyword evidence="3" id="KW-1185">Reference proteome</keyword>
<dbReference type="EMBL" id="CP081150">
    <property type="protein sequence ID" value="QZA79143.1"/>
    <property type="molecule type" value="Genomic_DNA"/>
</dbReference>
<feature type="domain" description="Putative DNA-binding" evidence="1">
    <location>
        <begin position="9"/>
        <end position="93"/>
    </location>
</feature>
<evidence type="ECO:0000313" key="2">
    <source>
        <dbReference type="EMBL" id="QZA79143.1"/>
    </source>
</evidence>
<accession>A0ABX8Z9A2</accession>